<dbReference type="InterPro" id="IPR006145">
    <property type="entry name" value="PsdUridine_synth_RsuA/RluA"/>
</dbReference>
<dbReference type="Pfam" id="PF01479">
    <property type="entry name" value="S4"/>
    <property type="match status" value="1"/>
</dbReference>
<protein>
    <recommendedName>
        <fullName evidence="5">Pseudouridine synthase</fullName>
        <ecNumber evidence="5">5.4.99.-</ecNumber>
    </recommendedName>
</protein>
<dbReference type="Proteomes" id="UP001169242">
    <property type="component" value="Unassembled WGS sequence"/>
</dbReference>
<dbReference type="SMART" id="SM00363">
    <property type="entry name" value="S4"/>
    <property type="match status" value="1"/>
</dbReference>
<dbReference type="Gene3D" id="3.10.290.10">
    <property type="entry name" value="RNA-binding S4 domain"/>
    <property type="match status" value="1"/>
</dbReference>
<dbReference type="InterPro" id="IPR020094">
    <property type="entry name" value="TruA/RsuA/RluB/E/F_N"/>
</dbReference>
<comment type="similarity">
    <text evidence="1 5">Belongs to the pseudouridine synthase RsuA family.</text>
</comment>
<dbReference type="PROSITE" id="PS50889">
    <property type="entry name" value="S4"/>
    <property type="match status" value="1"/>
</dbReference>
<gene>
    <name evidence="7" type="ORF">PBV87_19560</name>
</gene>
<evidence type="ECO:0000256" key="2">
    <source>
        <dbReference type="ARBA" id="ARBA00022884"/>
    </source>
</evidence>
<dbReference type="InterPro" id="IPR000748">
    <property type="entry name" value="PsdUridine_synth_RsuA/RluB/E/F"/>
</dbReference>
<dbReference type="GO" id="GO:0003723">
    <property type="term" value="F:RNA binding"/>
    <property type="evidence" value="ECO:0007669"/>
    <property type="project" value="UniProtKB-KW"/>
</dbReference>
<dbReference type="InterPro" id="IPR002942">
    <property type="entry name" value="S4_RNA-bd"/>
</dbReference>
<feature type="domain" description="RNA-binding S4" evidence="6">
    <location>
        <begin position="6"/>
        <end position="64"/>
    </location>
</feature>
<comment type="caution">
    <text evidence="7">The sequence shown here is derived from an EMBL/GenBank/DDBJ whole genome shotgun (WGS) entry which is preliminary data.</text>
</comment>
<name>A0AA42DRB3_9FIRM</name>
<sequence length="243" mass="27324">MIEKKMRLDKYLVHTGYGSRSEVQQLIKKKKVKVNGEVEKRPECSISPSEAVVTLGEEVVDYKPFYYYILNKPAGYITATEDPRQETVMDLLDPVTKGRSLAPVGRLDKDTEGLLLLTNDGKMAHSLLSPKKHVDKCYYAEVNGKVVEADIEAFESGVEIGEAKPCMPAGLEIIEANEETSKVYITIREGKFHQVKRMMKAVGKEVTYLKRVSMGDFKLPEALAIGEYRQLTDEELGQLTMNN</sequence>
<evidence type="ECO:0000259" key="6">
    <source>
        <dbReference type="SMART" id="SM00363"/>
    </source>
</evidence>
<dbReference type="InterPro" id="IPR036986">
    <property type="entry name" value="S4_RNA-bd_sf"/>
</dbReference>
<proteinExistence type="inferred from homology"/>
<dbReference type="InterPro" id="IPR042092">
    <property type="entry name" value="PsdUridine_s_RsuA/RluB/E/F_cat"/>
</dbReference>
<dbReference type="GO" id="GO:0005829">
    <property type="term" value="C:cytosol"/>
    <property type="evidence" value="ECO:0007669"/>
    <property type="project" value="UniProtKB-ARBA"/>
</dbReference>
<evidence type="ECO:0000313" key="7">
    <source>
        <dbReference type="EMBL" id="MDA3733671.1"/>
    </source>
</evidence>
<dbReference type="InterPro" id="IPR018496">
    <property type="entry name" value="PsdUridine_synth_RsuA/RluB_CS"/>
</dbReference>
<dbReference type="InterPro" id="IPR050343">
    <property type="entry name" value="RsuA_PseudoU_synthase"/>
</dbReference>
<dbReference type="EMBL" id="JAQIFT010000068">
    <property type="protein sequence ID" value="MDA3733671.1"/>
    <property type="molecule type" value="Genomic_DNA"/>
</dbReference>
<dbReference type="SUPFAM" id="SSF55174">
    <property type="entry name" value="Alpha-L RNA-binding motif"/>
    <property type="match status" value="1"/>
</dbReference>
<dbReference type="GO" id="GO:0000455">
    <property type="term" value="P:enzyme-directed rRNA pseudouridine synthesis"/>
    <property type="evidence" value="ECO:0007669"/>
    <property type="project" value="UniProtKB-ARBA"/>
</dbReference>
<dbReference type="InterPro" id="IPR020103">
    <property type="entry name" value="PsdUridine_synth_cat_dom_sf"/>
</dbReference>
<evidence type="ECO:0000256" key="4">
    <source>
        <dbReference type="PROSITE-ProRule" id="PRU00182"/>
    </source>
</evidence>
<accession>A0AA42DRB3</accession>
<dbReference type="AlphaFoldDB" id="A0AA42DRB3"/>
<dbReference type="NCBIfam" id="TIGR00093">
    <property type="entry name" value="pseudouridine synthase"/>
    <property type="match status" value="1"/>
</dbReference>
<dbReference type="SUPFAM" id="SSF55120">
    <property type="entry name" value="Pseudouridine synthase"/>
    <property type="match status" value="1"/>
</dbReference>
<organism evidence="7 8">
    <name type="scientific">Holtiella tumoricola</name>
    <dbReference type="NCBI Taxonomy" id="3018743"/>
    <lineage>
        <taxon>Bacteria</taxon>
        <taxon>Bacillati</taxon>
        <taxon>Bacillota</taxon>
        <taxon>Clostridia</taxon>
        <taxon>Lachnospirales</taxon>
        <taxon>Cellulosilyticaceae</taxon>
        <taxon>Holtiella</taxon>
    </lineage>
</organism>
<evidence type="ECO:0000256" key="1">
    <source>
        <dbReference type="ARBA" id="ARBA00008348"/>
    </source>
</evidence>
<dbReference type="PANTHER" id="PTHR47683:SF4">
    <property type="entry name" value="PSEUDOURIDINE SYNTHASE"/>
    <property type="match status" value="1"/>
</dbReference>
<reference evidence="7" key="1">
    <citation type="journal article" date="2023" name="Int. J. Syst. Evol. Microbiol.">
        <title>&lt;i&gt;Holtiella tumoricola&lt;/i&gt; gen. nov. sp. nov., isolated from a human clinical sample.</title>
        <authorList>
            <person name="Allen-Vercoe E."/>
            <person name="Daigneault M.C."/>
            <person name="Vancuren S.J."/>
            <person name="Cochrane K."/>
            <person name="O'Neal L.L."/>
            <person name="Sankaranarayanan K."/>
            <person name="Lawson P.A."/>
        </authorList>
    </citation>
    <scope>NUCLEOTIDE SEQUENCE</scope>
    <source>
        <strain evidence="7">CC70A</strain>
    </source>
</reference>
<dbReference type="CDD" id="cd00165">
    <property type="entry name" value="S4"/>
    <property type="match status" value="1"/>
</dbReference>
<keyword evidence="2 4" id="KW-0694">RNA-binding</keyword>
<evidence type="ECO:0000256" key="3">
    <source>
        <dbReference type="ARBA" id="ARBA00023235"/>
    </source>
</evidence>
<dbReference type="Gene3D" id="3.30.70.1560">
    <property type="entry name" value="Alpha-L RNA-binding motif"/>
    <property type="match status" value="1"/>
</dbReference>
<keyword evidence="3 5" id="KW-0413">Isomerase</keyword>
<keyword evidence="8" id="KW-1185">Reference proteome</keyword>
<evidence type="ECO:0000256" key="5">
    <source>
        <dbReference type="RuleBase" id="RU003887"/>
    </source>
</evidence>
<dbReference type="CDD" id="cd02553">
    <property type="entry name" value="PseudoU_synth_RsuA"/>
    <property type="match status" value="1"/>
</dbReference>
<dbReference type="PROSITE" id="PS01149">
    <property type="entry name" value="PSI_RSU"/>
    <property type="match status" value="1"/>
</dbReference>
<dbReference type="PANTHER" id="PTHR47683">
    <property type="entry name" value="PSEUDOURIDINE SYNTHASE FAMILY PROTEIN-RELATED"/>
    <property type="match status" value="1"/>
</dbReference>
<dbReference type="Gene3D" id="3.30.70.580">
    <property type="entry name" value="Pseudouridine synthase I, catalytic domain, N-terminal subdomain"/>
    <property type="match status" value="1"/>
</dbReference>
<dbReference type="FunFam" id="3.30.70.1560:FF:000001">
    <property type="entry name" value="Pseudouridine synthase"/>
    <property type="match status" value="1"/>
</dbReference>
<dbReference type="GO" id="GO:0120159">
    <property type="term" value="F:rRNA pseudouridine synthase activity"/>
    <property type="evidence" value="ECO:0007669"/>
    <property type="project" value="UniProtKB-ARBA"/>
</dbReference>
<evidence type="ECO:0000313" key="8">
    <source>
        <dbReference type="Proteomes" id="UP001169242"/>
    </source>
</evidence>
<dbReference type="RefSeq" id="WP_053986349.1">
    <property type="nucleotide sequence ID" value="NZ_JAQIFT010000068.1"/>
</dbReference>
<dbReference type="Pfam" id="PF00849">
    <property type="entry name" value="PseudoU_synth_2"/>
    <property type="match status" value="1"/>
</dbReference>
<dbReference type="EC" id="5.4.99.-" evidence="5"/>